<organism evidence="3 4">
    <name type="scientific">Batillaria attramentaria</name>
    <dbReference type="NCBI Taxonomy" id="370345"/>
    <lineage>
        <taxon>Eukaryota</taxon>
        <taxon>Metazoa</taxon>
        <taxon>Spiralia</taxon>
        <taxon>Lophotrochozoa</taxon>
        <taxon>Mollusca</taxon>
        <taxon>Gastropoda</taxon>
        <taxon>Caenogastropoda</taxon>
        <taxon>Sorbeoconcha</taxon>
        <taxon>Cerithioidea</taxon>
        <taxon>Batillariidae</taxon>
        <taxon>Batillaria</taxon>
    </lineage>
</organism>
<feature type="signal peptide" evidence="1">
    <location>
        <begin position="1"/>
        <end position="18"/>
    </location>
</feature>
<keyword evidence="4" id="KW-1185">Reference proteome</keyword>
<name>A0ABD0KYK8_9CAEN</name>
<dbReference type="InterPro" id="IPR011992">
    <property type="entry name" value="EF-hand-dom_pair"/>
</dbReference>
<evidence type="ECO:0000313" key="3">
    <source>
        <dbReference type="EMBL" id="KAK7492383.1"/>
    </source>
</evidence>
<accession>A0ABD0KYK8</accession>
<evidence type="ECO:0000259" key="2">
    <source>
        <dbReference type="PROSITE" id="PS50222"/>
    </source>
</evidence>
<feature type="chain" id="PRO_5044870499" description="EF-hand domain-containing protein" evidence="1">
    <location>
        <begin position="19"/>
        <end position="129"/>
    </location>
</feature>
<evidence type="ECO:0000313" key="4">
    <source>
        <dbReference type="Proteomes" id="UP001519460"/>
    </source>
</evidence>
<dbReference type="PROSITE" id="PS50222">
    <property type="entry name" value="EF_HAND_2"/>
    <property type="match status" value="1"/>
</dbReference>
<dbReference type="SUPFAM" id="SSF47473">
    <property type="entry name" value="EF-hand"/>
    <property type="match status" value="1"/>
</dbReference>
<keyword evidence="1" id="KW-0732">Signal</keyword>
<dbReference type="Proteomes" id="UP001519460">
    <property type="component" value="Unassembled WGS sequence"/>
</dbReference>
<proteinExistence type="predicted"/>
<sequence length="129" mass="14152">MQVLIFLALMIASACAQATTEDPIQADFDLLDKNGDNVATMDELYAYFDQFDANNDSKVTEHEFAAVEGGTGQGALDAAEKAVFDYFDRLGGAEDGEVLRTEVKIMMIRLDSNGNEKISPQEFATQWGK</sequence>
<dbReference type="AlphaFoldDB" id="A0ABD0KYK8"/>
<reference evidence="3 4" key="1">
    <citation type="journal article" date="2023" name="Sci. Data">
        <title>Genome assembly of the Korean intertidal mud-creeper Batillaria attramentaria.</title>
        <authorList>
            <person name="Patra A.K."/>
            <person name="Ho P.T."/>
            <person name="Jun S."/>
            <person name="Lee S.J."/>
            <person name="Kim Y."/>
            <person name="Won Y.J."/>
        </authorList>
    </citation>
    <scope>NUCLEOTIDE SEQUENCE [LARGE SCALE GENOMIC DNA]</scope>
    <source>
        <strain evidence="3">Wonlab-2016</strain>
    </source>
</reference>
<gene>
    <name evidence="3" type="ORF">BaRGS_00016480</name>
</gene>
<comment type="caution">
    <text evidence="3">The sequence shown here is derived from an EMBL/GenBank/DDBJ whole genome shotgun (WGS) entry which is preliminary data.</text>
</comment>
<feature type="non-terminal residue" evidence="3">
    <location>
        <position position="129"/>
    </location>
</feature>
<dbReference type="EMBL" id="JACVVK020000104">
    <property type="protein sequence ID" value="KAK7492383.1"/>
    <property type="molecule type" value="Genomic_DNA"/>
</dbReference>
<protein>
    <recommendedName>
        <fullName evidence="2">EF-hand domain-containing protein</fullName>
    </recommendedName>
</protein>
<evidence type="ECO:0000256" key="1">
    <source>
        <dbReference type="SAM" id="SignalP"/>
    </source>
</evidence>
<dbReference type="Gene3D" id="1.10.238.10">
    <property type="entry name" value="EF-hand"/>
    <property type="match status" value="1"/>
</dbReference>
<feature type="domain" description="EF-hand" evidence="2">
    <location>
        <begin position="19"/>
        <end position="54"/>
    </location>
</feature>
<dbReference type="InterPro" id="IPR002048">
    <property type="entry name" value="EF_hand_dom"/>
</dbReference>